<gene>
    <name evidence="1" type="ORF">S03H2_41757</name>
</gene>
<feature type="non-terminal residue" evidence="1">
    <location>
        <position position="55"/>
    </location>
</feature>
<sequence length="55" mass="6356">MTLKNVCCFDLEGPISVLDFAAELGRLLSKKTKLDLQKFNMGEFFEMISNYDDYL</sequence>
<dbReference type="EMBL" id="BARU01025955">
    <property type="protein sequence ID" value="GAH72506.1"/>
    <property type="molecule type" value="Genomic_DNA"/>
</dbReference>
<evidence type="ECO:0000313" key="1">
    <source>
        <dbReference type="EMBL" id="GAH72506.1"/>
    </source>
</evidence>
<protein>
    <submittedName>
        <fullName evidence="1">Uncharacterized protein</fullName>
    </submittedName>
</protein>
<proteinExistence type="predicted"/>
<organism evidence="1">
    <name type="scientific">marine sediment metagenome</name>
    <dbReference type="NCBI Taxonomy" id="412755"/>
    <lineage>
        <taxon>unclassified sequences</taxon>
        <taxon>metagenomes</taxon>
        <taxon>ecological metagenomes</taxon>
    </lineage>
</organism>
<accession>X1HQU8</accession>
<reference evidence="1" key="1">
    <citation type="journal article" date="2014" name="Front. Microbiol.">
        <title>High frequency of phylogenetically diverse reductive dehalogenase-homologous genes in deep subseafloor sedimentary metagenomes.</title>
        <authorList>
            <person name="Kawai M."/>
            <person name="Futagami T."/>
            <person name="Toyoda A."/>
            <person name="Takaki Y."/>
            <person name="Nishi S."/>
            <person name="Hori S."/>
            <person name="Arai W."/>
            <person name="Tsubouchi T."/>
            <person name="Morono Y."/>
            <person name="Uchiyama I."/>
            <person name="Ito T."/>
            <person name="Fujiyama A."/>
            <person name="Inagaki F."/>
            <person name="Takami H."/>
        </authorList>
    </citation>
    <scope>NUCLEOTIDE SEQUENCE</scope>
    <source>
        <strain evidence="1">Expedition CK06-06</strain>
    </source>
</reference>
<dbReference type="AlphaFoldDB" id="X1HQU8"/>
<comment type="caution">
    <text evidence="1">The sequence shown here is derived from an EMBL/GenBank/DDBJ whole genome shotgun (WGS) entry which is preliminary data.</text>
</comment>
<name>X1HQU8_9ZZZZ</name>